<dbReference type="Proteomes" id="UP000863257">
    <property type="component" value="Unassembled WGS sequence"/>
</dbReference>
<comment type="caution">
    <text evidence="1">The sequence shown here is derived from an EMBL/GenBank/DDBJ whole genome shotgun (WGS) entry which is preliminary data.</text>
</comment>
<dbReference type="AlphaFoldDB" id="A0A8H9TG76"/>
<dbReference type="EMBL" id="DACRBY010000020">
    <property type="protein sequence ID" value="HAS8541226.1"/>
    <property type="molecule type" value="Genomic_DNA"/>
</dbReference>
<evidence type="ECO:0000313" key="1">
    <source>
        <dbReference type="EMBL" id="HAS8541226.1"/>
    </source>
</evidence>
<name>A0A8H9TG76_VIBVL</name>
<protein>
    <submittedName>
        <fullName evidence="1">Uncharacterized protein</fullName>
    </submittedName>
</protein>
<reference evidence="1" key="1">
    <citation type="journal article" date="2018" name="Genome Biol.">
        <title>SKESA: strategic k-mer extension for scrupulous assemblies.</title>
        <authorList>
            <person name="Souvorov A."/>
            <person name="Agarwala R."/>
            <person name="Lipman D.J."/>
        </authorList>
    </citation>
    <scope>NUCLEOTIDE SEQUENCE</scope>
    <source>
        <strain evidence="1">BCW_3452</strain>
    </source>
</reference>
<organism evidence="1">
    <name type="scientific">Vibrio vulnificus</name>
    <dbReference type="NCBI Taxonomy" id="672"/>
    <lineage>
        <taxon>Bacteria</taxon>
        <taxon>Pseudomonadati</taxon>
        <taxon>Pseudomonadota</taxon>
        <taxon>Gammaproteobacteria</taxon>
        <taxon>Vibrionales</taxon>
        <taxon>Vibrionaceae</taxon>
        <taxon>Vibrio</taxon>
    </lineage>
</organism>
<reference evidence="1" key="2">
    <citation type="submission" date="2019-01" db="EMBL/GenBank/DDBJ databases">
        <authorList>
            <consortium name="NCBI Pathogen Detection Project"/>
        </authorList>
    </citation>
    <scope>NUCLEOTIDE SEQUENCE</scope>
    <source>
        <strain evidence="1">BCW_3452</strain>
    </source>
</reference>
<accession>A0A8H9TG76</accession>
<proteinExistence type="predicted"/>
<sequence length="146" mass="16256">MTNKNSLYDLSKGDSLFVSTELTWFEDYCAVSVGQFSINAKVENATPKFLDVSCPLLFGKSGVIRFSKESGKEQSPSRTMESRYISLSGNDDSEAYKSKVAFLDRLKSVRALLQRTPLASNVDWQKVTPNQLDSIFDSIAALPKKN</sequence>
<gene>
    <name evidence="1" type="ORF">I7730_15700</name>
</gene>